<sequence>MKRIIILVALVLLGSRFQERSLDRLGIRCANIHRRSFIRLKLLSAAKGSDSEELLGAVGGYCQQCELEKNKGLCTHSSSSVPAILSSDESEKEDESEQGREILAGPSRTPGDEPGQVEIVEVQESGDLACVIKMANIEKFDEEIELVLKDLVKIHVAIKSEFTNDKSKLAVRSLCEKLRKGIAYLTQIINDMVNEHRKNKNILKNMKLRNPSFLRSVRAFNIRRQNKEYSNKTNLLKIRLQNLKIFFSRYCMSELEGLKLLIKQTTIGKFEKDKEYRDTIRKIYTESYLPYLQGRHSCPFTSDTGACTKNDPCERCKILRSKYASGEFVKELQKVNKIERKYNGLSRRPEDYSSEWMAYSNLEKRLKELNSSSSSEAEDSKQDSDHGSSRKAAGKPRSKHTVSKSSISSTHSLEEEKKDGVGKQIELNILKDFNNLETKRKVKARDKAKTKDGENGESHSQPLSNIDQKIPENDSDNQTSQDDKNSTETNINVPSPPKEEDPSAEKTPNLTDSDDNVSEEDILKVDDQQTSNRKPTNKLDPITSHLYTRMQERKKKREHREEERRAAHLNKERRKKVRFNSELTILTLEDPDQNGYPKRRYPHGLYYGTLDSISAIPPQTRKKLDILLERRKSTHNRANELGYSENDNKAQIKVMELGAIGEDQQPSHHLDPTKRYPLPMKQLQTLILRNQPSDPEKQEADASEREEEEERDEESEDRNIPQSSFPPPPPPKPKPRPPLTKTKLQSLMERNRNNGPTRQGMESLRNL</sequence>
<feature type="chain" id="PRO_5039413316" description="Signal peptide-containing protein" evidence="2">
    <location>
        <begin position="17"/>
        <end position="767"/>
    </location>
</feature>
<proteinExistence type="predicted"/>
<dbReference type="Proteomes" id="UP001067231">
    <property type="component" value="Unassembled WGS sequence"/>
</dbReference>
<comment type="caution">
    <text evidence="3">The sequence shown here is derived from an EMBL/GenBank/DDBJ whole genome shotgun (WGS) entry which is preliminary data.</text>
</comment>
<dbReference type="EMBL" id="JAPCXC010000089">
    <property type="protein sequence ID" value="KAJ1605791.1"/>
    <property type="molecule type" value="Genomic_DNA"/>
</dbReference>
<feature type="region of interest" description="Disordered" evidence="1">
    <location>
        <begin position="76"/>
        <end position="114"/>
    </location>
</feature>
<dbReference type="AlphaFoldDB" id="A0A9D5DEI9"/>
<dbReference type="OrthoDB" id="344337at2759"/>
<accession>A0A9D5DEI9</accession>
<feature type="compositionally biased region" description="Pro residues" evidence="1">
    <location>
        <begin position="724"/>
        <end position="738"/>
    </location>
</feature>
<evidence type="ECO:0008006" key="4">
    <source>
        <dbReference type="Google" id="ProtNLM"/>
    </source>
</evidence>
<gene>
    <name evidence="3" type="ORF">OJ253_3018</name>
</gene>
<feature type="compositionally biased region" description="Basic and acidic residues" evidence="1">
    <location>
        <begin position="694"/>
        <end position="703"/>
    </location>
</feature>
<protein>
    <recommendedName>
        <fullName evidence="4">Signal peptide-containing protein</fullName>
    </recommendedName>
</protein>
<feature type="compositionally biased region" description="Polar residues" evidence="1">
    <location>
        <begin position="458"/>
        <end position="467"/>
    </location>
</feature>
<name>A0A9D5DEI9_9CRYT</name>
<feature type="region of interest" description="Disordered" evidence="1">
    <location>
        <begin position="688"/>
        <end position="767"/>
    </location>
</feature>
<evidence type="ECO:0000256" key="1">
    <source>
        <dbReference type="SAM" id="MobiDB-lite"/>
    </source>
</evidence>
<feature type="compositionally biased region" description="Basic and acidic residues" evidence="1">
    <location>
        <begin position="445"/>
        <end position="457"/>
    </location>
</feature>
<keyword evidence="2" id="KW-0732">Signal</keyword>
<organism evidence="3">
    <name type="scientific">Cryptosporidium canis</name>
    <dbReference type="NCBI Taxonomy" id="195482"/>
    <lineage>
        <taxon>Eukaryota</taxon>
        <taxon>Sar</taxon>
        <taxon>Alveolata</taxon>
        <taxon>Apicomplexa</taxon>
        <taxon>Conoidasida</taxon>
        <taxon>Coccidia</taxon>
        <taxon>Eucoccidiorida</taxon>
        <taxon>Eimeriorina</taxon>
        <taxon>Cryptosporidiidae</taxon>
        <taxon>Cryptosporidium</taxon>
    </lineage>
</organism>
<feature type="compositionally biased region" description="Basic and acidic residues" evidence="1">
    <location>
        <begin position="378"/>
        <end position="388"/>
    </location>
</feature>
<feature type="compositionally biased region" description="Basic and acidic residues" evidence="1">
    <location>
        <begin position="559"/>
        <end position="570"/>
    </location>
</feature>
<feature type="signal peptide" evidence="2">
    <location>
        <begin position="1"/>
        <end position="16"/>
    </location>
</feature>
<feature type="compositionally biased region" description="Basic and acidic residues" evidence="1">
    <location>
        <begin position="412"/>
        <end position="421"/>
    </location>
</feature>
<feature type="compositionally biased region" description="Acidic residues" evidence="1">
    <location>
        <begin position="704"/>
        <end position="716"/>
    </location>
</feature>
<feature type="region of interest" description="Disordered" evidence="1">
    <location>
        <begin position="367"/>
        <end position="571"/>
    </location>
</feature>
<evidence type="ECO:0000313" key="3">
    <source>
        <dbReference type="EMBL" id="KAJ1605791.1"/>
    </source>
</evidence>
<evidence type="ECO:0000256" key="2">
    <source>
        <dbReference type="SAM" id="SignalP"/>
    </source>
</evidence>
<feature type="compositionally biased region" description="Basic residues" evidence="1">
    <location>
        <begin position="392"/>
        <end position="402"/>
    </location>
</feature>
<reference evidence="3" key="1">
    <citation type="submission" date="2022-10" db="EMBL/GenBank/DDBJ databases">
        <title>Adaptive evolution leads to modifications in subtelomeric GC content in a zoonotic Cryptosporidium species.</title>
        <authorList>
            <person name="Li J."/>
            <person name="Feng Y."/>
            <person name="Xiao L."/>
        </authorList>
    </citation>
    <scope>NUCLEOTIDE SEQUENCE</scope>
    <source>
        <strain evidence="3">33844</strain>
    </source>
</reference>